<gene>
    <name evidence="2" type="ORF">DSM104440_00344</name>
</gene>
<sequence length="75" mass="7626">MKERLIAVVIGAATLAIIVLAVLGLATGTLDTLFPGRRNLASSSNGIDKAHSALRVLVIAAAVSIVVVTGAFMLL</sequence>
<accession>A0A6M4H264</accession>
<dbReference type="Proteomes" id="UP000503096">
    <property type="component" value="Chromosome"/>
</dbReference>
<keyword evidence="1" id="KW-0812">Transmembrane</keyword>
<keyword evidence="1" id="KW-0472">Membrane</keyword>
<dbReference type="InParanoid" id="A0A6M4H264"/>
<keyword evidence="3" id="KW-1185">Reference proteome</keyword>
<evidence type="ECO:0000313" key="2">
    <source>
        <dbReference type="EMBL" id="QJR13560.1"/>
    </source>
</evidence>
<evidence type="ECO:0000256" key="1">
    <source>
        <dbReference type="SAM" id="Phobius"/>
    </source>
</evidence>
<dbReference type="RefSeq" id="WP_171160245.1">
    <property type="nucleotide sequence ID" value="NZ_CP053073.1"/>
</dbReference>
<dbReference type="KEGG" id="upl:DSM104440_00344"/>
<evidence type="ECO:0000313" key="3">
    <source>
        <dbReference type="Proteomes" id="UP000503096"/>
    </source>
</evidence>
<organism evidence="2 3">
    <name type="scientific">Usitatibacter palustris</name>
    <dbReference type="NCBI Taxonomy" id="2732487"/>
    <lineage>
        <taxon>Bacteria</taxon>
        <taxon>Pseudomonadati</taxon>
        <taxon>Pseudomonadota</taxon>
        <taxon>Betaproteobacteria</taxon>
        <taxon>Nitrosomonadales</taxon>
        <taxon>Usitatibacteraceae</taxon>
        <taxon>Usitatibacter</taxon>
    </lineage>
</organism>
<protein>
    <submittedName>
        <fullName evidence="2">Uncharacterized protein</fullName>
    </submittedName>
</protein>
<dbReference type="EMBL" id="CP053073">
    <property type="protein sequence ID" value="QJR13560.1"/>
    <property type="molecule type" value="Genomic_DNA"/>
</dbReference>
<reference evidence="2 3" key="1">
    <citation type="submission" date="2020-04" db="EMBL/GenBank/DDBJ databases">
        <title>Usitatibacter rugosus gen. nov., sp. nov. and Usitatibacter palustris sp. nov., novel members of Usitatibacteraceae fam. nov. within the order Nitrosomonadales isolated from soil.</title>
        <authorList>
            <person name="Huber K.J."/>
            <person name="Neumann-Schaal M."/>
            <person name="Geppert A."/>
            <person name="Luckner M."/>
            <person name="Wanner G."/>
            <person name="Overmann J."/>
        </authorList>
    </citation>
    <scope>NUCLEOTIDE SEQUENCE [LARGE SCALE GENOMIC DNA]</scope>
    <source>
        <strain evidence="2 3">Swamp67</strain>
    </source>
</reference>
<proteinExistence type="predicted"/>
<feature type="transmembrane region" description="Helical" evidence="1">
    <location>
        <begin position="52"/>
        <end position="74"/>
    </location>
</feature>
<dbReference type="AlphaFoldDB" id="A0A6M4H264"/>
<name>A0A6M4H264_9PROT</name>
<keyword evidence="1" id="KW-1133">Transmembrane helix</keyword>